<organism evidence="1">
    <name type="scientific">Ganoderma boninense</name>
    <dbReference type="NCBI Taxonomy" id="34458"/>
    <lineage>
        <taxon>Eukaryota</taxon>
        <taxon>Fungi</taxon>
        <taxon>Dikarya</taxon>
        <taxon>Basidiomycota</taxon>
        <taxon>Agaricomycotina</taxon>
        <taxon>Agaricomycetes</taxon>
        <taxon>Polyporales</taxon>
        <taxon>Polyporaceae</taxon>
        <taxon>Ganoderma</taxon>
    </lineage>
</organism>
<dbReference type="EMBL" id="LR730215">
    <property type="protein sequence ID" value="VWP02441.1"/>
    <property type="molecule type" value="Genomic_DNA"/>
</dbReference>
<dbReference type="EC" id="2.7.11.1" evidence="1"/>
<keyword evidence="1" id="KW-0723">Serine/threonine-protein kinase</keyword>
<keyword evidence="1" id="KW-0808">Transferase</keyword>
<accession>A0A5K1K8P7</accession>
<dbReference type="GO" id="GO:0004674">
    <property type="term" value="F:protein serine/threonine kinase activity"/>
    <property type="evidence" value="ECO:0007669"/>
    <property type="project" value="UniProtKB-KW"/>
</dbReference>
<sequence length="225" mass="24802">MVPGSVLGRDSGLPDISRPLYFTARHIACPEDVTTGNDSEVDWSTSPLGNSLNVIASNQLPDTPRLTPFLNFDDGVDVNGSDFDDVDFENPIYRSTSGSTPGAANFRLLVRDDIPDSFRVWAMESSEAVLLGAQPLPSAQFAGRFPAVFFPPFLHRFYPDTYFASPESFPSRYQSTYTSAVQQRMQILGTIPGKGGLGETASIGLLRLTRICQRCYYGLRKQMKN</sequence>
<keyword evidence="1" id="KW-0418">Kinase</keyword>
<name>A0A5K1K8P7_9APHY</name>
<dbReference type="AlphaFoldDB" id="A0A5K1K8P7"/>
<protein>
    <submittedName>
        <fullName evidence="1">Non-specific serine/threonine protein kinase (EC)</fullName>
        <ecNumber evidence="1">2.7.11.1</ecNumber>
    </submittedName>
</protein>
<reference evidence="1" key="1">
    <citation type="submission" date="2019-10" db="EMBL/GenBank/DDBJ databases">
        <authorList>
            <person name="Nor Muhammad N."/>
        </authorList>
    </citation>
    <scope>NUCLEOTIDE SEQUENCE</scope>
</reference>
<proteinExistence type="predicted"/>
<gene>
    <name evidence="1" type="primary">Q9Y880</name>
</gene>
<evidence type="ECO:0000313" key="1">
    <source>
        <dbReference type="EMBL" id="VWP02441.1"/>
    </source>
</evidence>